<keyword evidence="4" id="KW-0805">Transcription regulation</keyword>
<dbReference type="RefSeq" id="WP_006536370.1">
    <property type="nucleotide sequence ID" value="NZ_CAXOKJ010000011.1"/>
</dbReference>
<evidence type="ECO:0000256" key="6">
    <source>
        <dbReference type="ARBA" id="ARBA00023163"/>
    </source>
</evidence>
<dbReference type="SUPFAM" id="SSF46785">
    <property type="entry name" value="Winged helix' DNA-binding domain"/>
    <property type="match status" value="1"/>
</dbReference>
<dbReference type="GeneID" id="57334418"/>
<comment type="similarity">
    <text evidence="1">Belongs to the Fur family.</text>
</comment>
<dbReference type="CDD" id="cd07153">
    <property type="entry name" value="Fur_like"/>
    <property type="match status" value="1"/>
</dbReference>
<sequence>MNEEKLLAQAEKICQKRGVRLTSQRLAVLRLIIQQPSAISAYDLLDLLRQVEPQAKPPTVYRGLEFLLEQGFIHKIESTNSYVLCHHFDDVEHTSVMLICDRCLSVTEKNSHKIEDAISLLAKESGFHLRHSVIEIHGLCSQCHEAQECTHPEGCHHDHSMDDNLKQKKTGDYKPR</sequence>
<keyword evidence="8" id="KW-0408">Iron</keyword>
<evidence type="ECO:0000256" key="9">
    <source>
        <dbReference type="SAM" id="MobiDB-lite"/>
    </source>
</evidence>
<dbReference type="InterPro" id="IPR002481">
    <property type="entry name" value="FUR"/>
</dbReference>
<comment type="cofactor">
    <cofactor evidence="8">
        <name>Mn(2+)</name>
        <dbReference type="ChEBI" id="CHEBI:29035"/>
    </cofactor>
    <cofactor evidence="8">
        <name>Fe(2+)</name>
        <dbReference type="ChEBI" id="CHEBI:29033"/>
    </cofactor>
    <text evidence="8">Binds 1 Mn(2+) or Fe(2+) ion per subunit.</text>
</comment>
<dbReference type="Pfam" id="PF01475">
    <property type="entry name" value="FUR"/>
    <property type="match status" value="1"/>
</dbReference>
<evidence type="ECO:0000256" key="7">
    <source>
        <dbReference type="PIRSR" id="PIRSR602481-1"/>
    </source>
</evidence>
<evidence type="ECO:0000256" key="2">
    <source>
        <dbReference type="ARBA" id="ARBA00022491"/>
    </source>
</evidence>
<reference evidence="10" key="2">
    <citation type="submission" date="2015-06" db="EMBL/GenBank/DDBJ databases">
        <authorList>
            <person name="Urmite Genomes Urmite Genomes"/>
        </authorList>
    </citation>
    <scope>NUCLEOTIDE SEQUENCE [LARGE SCALE GENOMIC DNA]</scope>
    <source>
        <strain evidence="10">CSUR P1867</strain>
    </source>
</reference>
<accession>A0A0G4QIK3</accession>
<keyword evidence="13" id="KW-1185">Reference proteome</keyword>
<keyword evidence="3 7" id="KW-0862">Zinc</keyword>
<feature type="region of interest" description="Disordered" evidence="9">
    <location>
        <begin position="156"/>
        <end position="176"/>
    </location>
</feature>
<dbReference type="Gene3D" id="1.10.10.10">
    <property type="entry name" value="Winged helix-like DNA-binding domain superfamily/Winged helix DNA-binding domain"/>
    <property type="match status" value="1"/>
</dbReference>
<reference evidence="11 13" key="3">
    <citation type="submission" date="2020-12" db="EMBL/GenBank/DDBJ databases">
        <title>Enhanced detection system for hospital associated transmission using whole genome sequencing surveillance.</title>
        <authorList>
            <person name="Harrison L.H."/>
            <person name="Van Tyne D."/>
            <person name="Marsh J.W."/>
            <person name="Griffith M.P."/>
            <person name="Snyder D.J."/>
            <person name="Cooper V.S."/>
            <person name="Mustapha M."/>
        </authorList>
    </citation>
    <scope>NUCLEOTIDE SEQUENCE [LARGE SCALE GENOMIC DNA]</scope>
    <source>
        <strain evidence="11 13">PR00195</strain>
    </source>
</reference>
<feature type="binding site" evidence="7">
    <location>
        <position position="100"/>
    </location>
    <ligand>
        <name>Zn(2+)</name>
        <dbReference type="ChEBI" id="CHEBI:29105"/>
    </ligand>
</feature>
<keyword evidence="2" id="KW-0678">Repressor</keyword>
<evidence type="ECO:0000256" key="1">
    <source>
        <dbReference type="ARBA" id="ARBA00007957"/>
    </source>
</evidence>
<feature type="binding site" evidence="7">
    <location>
        <position position="143"/>
    </location>
    <ligand>
        <name>Zn(2+)</name>
        <dbReference type="ChEBI" id="CHEBI:29105"/>
    </ligand>
</feature>
<dbReference type="GO" id="GO:0005829">
    <property type="term" value="C:cytosol"/>
    <property type="evidence" value="ECO:0007669"/>
    <property type="project" value="TreeGrafter"/>
</dbReference>
<dbReference type="Proteomes" id="UP000619976">
    <property type="component" value="Unassembled WGS sequence"/>
</dbReference>
<accession>A0A379EQI4</accession>
<evidence type="ECO:0000313" key="10">
    <source>
        <dbReference type="EMBL" id="CRL65520.1"/>
    </source>
</evidence>
<dbReference type="GO" id="GO:1900376">
    <property type="term" value="P:regulation of secondary metabolite biosynthetic process"/>
    <property type="evidence" value="ECO:0007669"/>
    <property type="project" value="TreeGrafter"/>
</dbReference>
<keyword evidence="6" id="KW-0804">Transcription</keyword>
<evidence type="ECO:0000313" key="11">
    <source>
        <dbReference type="EMBL" id="MBJ2118897.1"/>
    </source>
</evidence>
<dbReference type="InterPro" id="IPR036388">
    <property type="entry name" value="WH-like_DNA-bd_sf"/>
</dbReference>
<evidence type="ECO:0000256" key="3">
    <source>
        <dbReference type="ARBA" id="ARBA00022833"/>
    </source>
</evidence>
<keyword evidence="5" id="KW-0238">DNA-binding</keyword>
<evidence type="ECO:0000256" key="5">
    <source>
        <dbReference type="ARBA" id="ARBA00023125"/>
    </source>
</evidence>
<evidence type="ECO:0000313" key="12">
    <source>
        <dbReference type="Proteomes" id="UP000183920"/>
    </source>
</evidence>
<dbReference type="GeneID" id="76524393"/>
<dbReference type="NCBIfam" id="NF008646">
    <property type="entry name" value="PRK11639.1"/>
    <property type="match status" value="1"/>
</dbReference>
<evidence type="ECO:0000256" key="4">
    <source>
        <dbReference type="ARBA" id="ARBA00023015"/>
    </source>
</evidence>
<dbReference type="FunFam" id="1.10.10.10:FF:000137">
    <property type="entry name" value="Zinc uptake transcriptional repressor"/>
    <property type="match status" value="1"/>
</dbReference>
<name>A0A0G4QIK3_9GAMM</name>
<dbReference type="GO" id="GO:0045892">
    <property type="term" value="P:negative regulation of DNA-templated transcription"/>
    <property type="evidence" value="ECO:0007669"/>
    <property type="project" value="TreeGrafter"/>
</dbReference>
<dbReference type="GO" id="GO:0000976">
    <property type="term" value="F:transcription cis-regulatory region binding"/>
    <property type="evidence" value="ECO:0007669"/>
    <property type="project" value="TreeGrafter"/>
</dbReference>
<reference evidence="12" key="1">
    <citation type="submission" date="2015-06" db="EMBL/GenBank/DDBJ databases">
        <authorList>
            <person name="Urmite Genomes"/>
        </authorList>
    </citation>
    <scope>NUCLEOTIDE SEQUENCE [LARGE SCALE GENOMIC DNA]</scope>
    <source>
        <strain evidence="12">CSUR P1867</strain>
    </source>
</reference>
<dbReference type="PANTHER" id="PTHR33202:SF6">
    <property type="entry name" value="ZINC UPTAKE REGULATION PROTEIN"/>
    <property type="match status" value="1"/>
</dbReference>
<feature type="binding site" evidence="7">
    <location>
        <position position="140"/>
    </location>
    <ligand>
        <name>Zn(2+)</name>
        <dbReference type="ChEBI" id="CHEBI:29105"/>
    </ligand>
</feature>
<dbReference type="Gene3D" id="3.30.1490.190">
    <property type="match status" value="1"/>
</dbReference>
<keyword evidence="7" id="KW-0479">Metal-binding</keyword>
<dbReference type="Proteomes" id="UP000183920">
    <property type="component" value="Unassembled WGS sequence"/>
</dbReference>
<feature type="binding site" evidence="7">
    <location>
        <position position="103"/>
    </location>
    <ligand>
        <name>Zn(2+)</name>
        <dbReference type="ChEBI" id="CHEBI:29105"/>
    </ligand>
</feature>
<protein>
    <submittedName>
        <fullName evidence="10">Zinc uptake regulation protein</fullName>
    </submittedName>
    <submittedName>
        <fullName evidence="11">Zinc uptake transcriptional repressor Zur</fullName>
    </submittedName>
</protein>
<dbReference type="InterPro" id="IPR043135">
    <property type="entry name" value="Fur_C"/>
</dbReference>
<evidence type="ECO:0000256" key="8">
    <source>
        <dbReference type="PIRSR" id="PIRSR602481-2"/>
    </source>
</evidence>
<gene>
    <name evidence="10" type="primary">zur</name>
    <name evidence="10" type="ORF">BN1804_03549</name>
    <name evidence="11" type="ORF">JFQ69_14635</name>
</gene>
<evidence type="ECO:0000313" key="13">
    <source>
        <dbReference type="Proteomes" id="UP000619976"/>
    </source>
</evidence>
<dbReference type="GO" id="GO:0008270">
    <property type="term" value="F:zinc ion binding"/>
    <property type="evidence" value="ECO:0007669"/>
    <property type="project" value="TreeGrafter"/>
</dbReference>
<proteinExistence type="inferred from homology"/>
<dbReference type="GO" id="GO:0003700">
    <property type="term" value="F:DNA-binding transcription factor activity"/>
    <property type="evidence" value="ECO:0007669"/>
    <property type="project" value="InterPro"/>
</dbReference>
<dbReference type="InterPro" id="IPR036390">
    <property type="entry name" value="WH_DNA-bd_sf"/>
</dbReference>
<dbReference type="PANTHER" id="PTHR33202">
    <property type="entry name" value="ZINC UPTAKE REGULATION PROTEIN"/>
    <property type="match status" value="1"/>
</dbReference>
<dbReference type="AlphaFoldDB" id="A0A0G4QIK3"/>
<feature type="binding site" evidence="8">
    <location>
        <position position="115"/>
    </location>
    <ligand>
        <name>Fe cation</name>
        <dbReference type="ChEBI" id="CHEBI:24875"/>
    </ligand>
</feature>
<organism evidence="10 12">
    <name type="scientific">Proteus penneri</name>
    <dbReference type="NCBI Taxonomy" id="102862"/>
    <lineage>
        <taxon>Bacteria</taxon>
        <taxon>Pseudomonadati</taxon>
        <taxon>Pseudomonadota</taxon>
        <taxon>Gammaproteobacteria</taxon>
        <taxon>Enterobacterales</taxon>
        <taxon>Morganellaceae</taxon>
        <taxon>Proteus</taxon>
    </lineage>
</organism>
<dbReference type="EMBL" id="JAEKCB010000008">
    <property type="protein sequence ID" value="MBJ2118897.1"/>
    <property type="molecule type" value="Genomic_DNA"/>
</dbReference>
<comment type="cofactor">
    <cofactor evidence="7">
        <name>Zn(2+)</name>
        <dbReference type="ChEBI" id="CHEBI:29105"/>
    </cofactor>
    <text evidence="7">Binds 1 zinc ion per subunit.</text>
</comment>
<dbReference type="EMBL" id="CVRY01000009">
    <property type="protein sequence ID" value="CRL65520.1"/>
    <property type="molecule type" value="Genomic_DNA"/>
</dbReference>